<sequence length="351" mass="38562">MKTLDQSQPSPASATACRTERLLFAISRREQELFLPGLDPDAMGEVAVEWYDPLDTTEPWPRVLRRFQPTIIIACWSTPLLPEPAAGQPLPRYVCHLAGSVRNVVPRWFIEQGGLVSNWGSAVCEQVAEQALLLALAALRNVSDWHSYIRDYGPLRANPALVLRTKSLYGRRVGIHGFGRIARALLDLLHPFRVDVAVYSDGVPPECILAHGATPLPSLGELFAQSEILFECEALTPHTQLSVTRNLLASLPDDAVFVNVGRGLTVDEAALKQEAASGRLRVALDVVHEEPVTSRTEMFSVNSAILSPHIGGPTSDEHPRCGEFALSNIQRYLAGEPVHARITLETFDRST</sequence>
<dbReference type="Gene3D" id="3.40.50.720">
    <property type="entry name" value="NAD(P)-binding Rossmann-like Domain"/>
    <property type="match status" value="2"/>
</dbReference>
<dbReference type="Proteomes" id="UP000076023">
    <property type="component" value="Unassembled WGS sequence"/>
</dbReference>
<dbReference type="PANTHER" id="PTHR10996">
    <property type="entry name" value="2-HYDROXYACID DEHYDROGENASE-RELATED"/>
    <property type="match status" value="1"/>
</dbReference>
<evidence type="ECO:0000313" key="4">
    <source>
        <dbReference type="EMBL" id="GAT32531.1"/>
    </source>
</evidence>
<dbReference type="InterPro" id="IPR050223">
    <property type="entry name" value="D-isomer_2-hydroxyacid_DH"/>
</dbReference>
<keyword evidence="1" id="KW-0560">Oxidoreductase</keyword>
<dbReference type="GO" id="GO:0005829">
    <property type="term" value="C:cytosol"/>
    <property type="evidence" value="ECO:0007669"/>
    <property type="project" value="TreeGrafter"/>
</dbReference>
<dbReference type="GO" id="GO:0030267">
    <property type="term" value="F:glyoxylate reductase (NADPH) activity"/>
    <property type="evidence" value="ECO:0007669"/>
    <property type="project" value="TreeGrafter"/>
</dbReference>
<keyword evidence="5" id="KW-1185">Reference proteome</keyword>
<name>A0A146G4K5_TERSA</name>
<dbReference type="RefSeq" id="WP_075078362.1">
    <property type="nucleotide sequence ID" value="NZ_BDCO01000002.1"/>
</dbReference>
<evidence type="ECO:0000256" key="2">
    <source>
        <dbReference type="ARBA" id="ARBA00023027"/>
    </source>
</evidence>
<comment type="caution">
    <text evidence="4">The sequence shown here is derived from an EMBL/GenBank/DDBJ whole genome shotgun (WGS) entry which is preliminary data.</text>
</comment>
<keyword evidence="2" id="KW-0520">NAD</keyword>
<dbReference type="GO" id="GO:0051287">
    <property type="term" value="F:NAD binding"/>
    <property type="evidence" value="ECO:0007669"/>
    <property type="project" value="InterPro"/>
</dbReference>
<organism evidence="4 5">
    <name type="scientific">Terrimicrobium sacchariphilum</name>
    <dbReference type="NCBI Taxonomy" id="690879"/>
    <lineage>
        <taxon>Bacteria</taxon>
        <taxon>Pseudomonadati</taxon>
        <taxon>Verrucomicrobiota</taxon>
        <taxon>Terrimicrobiia</taxon>
        <taxon>Terrimicrobiales</taxon>
        <taxon>Terrimicrobiaceae</taxon>
        <taxon>Terrimicrobium</taxon>
    </lineage>
</organism>
<proteinExistence type="predicted"/>
<dbReference type="PROSITE" id="PS51257">
    <property type="entry name" value="PROKAR_LIPOPROTEIN"/>
    <property type="match status" value="1"/>
</dbReference>
<protein>
    <submittedName>
        <fullName evidence="4">Phosphoglycerate dehydrogenase</fullName>
    </submittedName>
</protein>
<evidence type="ECO:0000259" key="3">
    <source>
        <dbReference type="Pfam" id="PF02826"/>
    </source>
</evidence>
<dbReference type="STRING" id="690879.TSACC_2930"/>
<gene>
    <name evidence="4" type="ORF">TSACC_2930</name>
</gene>
<reference evidence="5" key="1">
    <citation type="journal article" date="2017" name="Genome Announc.">
        <title>Draft Genome Sequence of Terrimicrobium sacchariphilum NM-5T, a Facultative Anaerobic Soil Bacterium of the Class Spartobacteria.</title>
        <authorList>
            <person name="Qiu Y.L."/>
            <person name="Tourlousse D.M."/>
            <person name="Matsuura N."/>
            <person name="Ohashi A."/>
            <person name="Sekiguchi Y."/>
        </authorList>
    </citation>
    <scope>NUCLEOTIDE SEQUENCE [LARGE SCALE GENOMIC DNA]</scope>
    <source>
        <strain evidence="5">NM-5</strain>
    </source>
</reference>
<dbReference type="CDD" id="cd12167">
    <property type="entry name" value="2-Hacid_dh_8"/>
    <property type="match status" value="1"/>
</dbReference>
<feature type="domain" description="D-isomer specific 2-hydroxyacid dehydrogenase NAD-binding" evidence="3">
    <location>
        <begin position="133"/>
        <end position="311"/>
    </location>
</feature>
<dbReference type="AlphaFoldDB" id="A0A146G4K5"/>
<evidence type="ECO:0000256" key="1">
    <source>
        <dbReference type="ARBA" id="ARBA00023002"/>
    </source>
</evidence>
<dbReference type="PANTHER" id="PTHR10996:SF178">
    <property type="entry name" value="2-HYDROXYACID DEHYDROGENASE YGL185C-RELATED"/>
    <property type="match status" value="1"/>
</dbReference>
<dbReference type="InParanoid" id="A0A146G4K5"/>
<evidence type="ECO:0000313" key="5">
    <source>
        <dbReference type="Proteomes" id="UP000076023"/>
    </source>
</evidence>
<dbReference type="EMBL" id="BDCO01000002">
    <property type="protein sequence ID" value="GAT32531.1"/>
    <property type="molecule type" value="Genomic_DNA"/>
</dbReference>
<accession>A0A146G4K5</accession>
<dbReference type="SUPFAM" id="SSF51735">
    <property type="entry name" value="NAD(P)-binding Rossmann-fold domains"/>
    <property type="match status" value="1"/>
</dbReference>
<dbReference type="InterPro" id="IPR006140">
    <property type="entry name" value="D-isomer_DH_NAD-bd"/>
</dbReference>
<dbReference type="InterPro" id="IPR036291">
    <property type="entry name" value="NAD(P)-bd_dom_sf"/>
</dbReference>
<dbReference type="Pfam" id="PF02826">
    <property type="entry name" value="2-Hacid_dh_C"/>
    <property type="match status" value="1"/>
</dbReference>
<dbReference type="GO" id="GO:0016618">
    <property type="term" value="F:hydroxypyruvate reductase [NAD(P)H] activity"/>
    <property type="evidence" value="ECO:0007669"/>
    <property type="project" value="TreeGrafter"/>
</dbReference>